<evidence type="ECO:0000313" key="2">
    <source>
        <dbReference type="Proteomes" id="UP001266305"/>
    </source>
</evidence>
<dbReference type="Proteomes" id="UP001266305">
    <property type="component" value="Unassembled WGS sequence"/>
</dbReference>
<feature type="non-terminal residue" evidence="1">
    <location>
        <position position="60"/>
    </location>
</feature>
<proteinExistence type="predicted"/>
<accession>A0ABQ9V8G7</accession>
<keyword evidence="2" id="KW-1185">Reference proteome</keyword>
<name>A0ABQ9V8G7_SAGOE</name>
<gene>
    <name evidence="1" type="primary">MORN1</name>
    <name evidence="1" type="ORF">P7K49_015178</name>
</gene>
<comment type="caution">
    <text evidence="1">The sequence shown here is derived from an EMBL/GenBank/DDBJ whole genome shotgun (WGS) entry which is preliminary data.</text>
</comment>
<organism evidence="1 2">
    <name type="scientific">Saguinus oedipus</name>
    <name type="common">Cotton-top tamarin</name>
    <name type="synonym">Oedipomidas oedipus</name>
    <dbReference type="NCBI Taxonomy" id="9490"/>
    <lineage>
        <taxon>Eukaryota</taxon>
        <taxon>Metazoa</taxon>
        <taxon>Chordata</taxon>
        <taxon>Craniata</taxon>
        <taxon>Vertebrata</taxon>
        <taxon>Euteleostomi</taxon>
        <taxon>Mammalia</taxon>
        <taxon>Eutheria</taxon>
        <taxon>Euarchontoglires</taxon>
        <taxon>Primates</taxon>
        <taxon>Haplorrhini</taxon>
        <taxon>Platyrrhini</taxon>
        <taxon>Cebidae</taxon>
        <taxon>Callitrichinae</taxon>
        <taxon>Saguinus</taxon>
    </lineage>
</organism>
<evidence type="ECO:0000313" key="1">
    <source>
        <dbReference type="EMBL" id="KAK2105664.1"/>
    </source>
</evidence>
<reference evidence="1 2" key="1">
    <citation type="submission" date="2023-05" db="EMBL/GenBank/DDBJ databases">
        <title>B98-5 Cell Line De Novo Hybrid Assembly: An Optical Mapping Approach.</title>
        <authorList>
            <person name="Kananen K."/>
            <person name="Auerbach J.A."/>
            <person name="Kautto E."/>
            <person name="Blachly J.S."/>
        </authorList>
    </citation>
    <scope>NUCLEOTIDE SEQUENCE [LARGE SCALE GENOMIC DNA]</scope>
    <source>
        <strain evidence="1">B95-8</strain>
        <tissue evidence="1">Cell line</tissue>
    </source>
</reference>
<protein>
    <submittedName>
        <fullName evidence="1">Alsin</fullName>
    </submittedName>
</protein>
<sequence>MIRDVTTPPFLGRTLPTAFKHLRVVANSSRQRPHVLEEGGAEASGGWQAIYSCTPDPPVP</sequence>
<dbReference type="EMBL" id="JASSZA010000007">
    <property type="protein sequence ID" value="KAK2105664.1"/>
    <property type="molecule type" value="Genomic_DNA"/>
</dbReference>